<dbReference type="VEuPathDB" id="GiardiaDB:GMRT_12468"/>
<organism evidence="3 4">
    <name type="scientific">Giardia muris</name>
    <dbReference type="NCBI Taxonomy" id="5742"/>
    <lineage>
        <taxon>Eukaryota</taxon>
        <taxon>Metamonada</taxon>
        <taxon>Diplomonadida</taxon>
        <taxon>Hexamitidae</taxon>
        <taxon>Giardiinae</taxon>
        <taxon>Giardia</taxon>
    </lineage>
</organism>
<dbReference type="InterPro" id="IPR006895">
    <property type="entry name" value="Znf_Sec23_Sec24"/>
</dbReference>
<gene>
    <name evidence="3" type="ORF">GMRT_12468</name>
</gene>
<dbReference type="GO" id="GO:0008270">
    <property type="term" value="F:zinc ion binding"/>
    <property type="evidence" value="ECO:0007669"/>
    <property type="project" value="InterPro"/>
</dbReference>
<evidence type="ECO:0000259" key="2">
    <source>
        <dbReference type="Pfam" id="PF08033"/>
    </source>
</evidence>
<dbReference type="Gene3D" id="2.30.30.380">
    <property type="entry name" value="Zn-finger domain of Sec23/24"/>
    <property type="match status" value="1"/>
</dbReference>
<dbReference type="Gene3D" id="2.60.40.1670">
    <property type="entry name" value="beta-sandwich domain of Sec23/24"/>
    <property type="match status" value="1"/>
</dbReference>
<sequence length="1079" mass="118050">MANIKDGQTPVRQYTQKYPSGQHVISGDSYGALPLEVFAYAPGPIPSPRNLSCTLSVIPYADPLLLKTSLPLAIHLSPLAEPDNLSVVGGQSTSVPLIHTAPTRCQRCRAYMSPHNELFTEKWVCALCGRSNPYPSGRNPPLSFNPSVNRFVLDQGRCHGEVSTWELVLGTVEYDVSADPAFLPASTDDPVFFMQQGAPGDVSHVQAAILAPERFMEGNAVQASAQGYGEPSTICATRFEGQQLNIPSAEYVQERRVPSATPRALTYVLIVLIPATTNAFSNGVLKGAFDTLLGSLSAIPESVRVVPVLYNEALQCFRRVGGSVEKVEEVVMRADFLTTEPILPYPIEELALSRDVQKEFSFFQKVLTSVYAGVQDATKRGMKMYASSSFVVALAGCISTLQHTGGKIIGITCDPVQSGLASTPCPEVPVTEFSVPSIEMLFLSHDAIVNRLAYMAATHNTGIDIIALPTAKTTNLSIPALSAFCSVTGGALLYYEAGLYASNMLGGLTFLANALRRQLLSRQGIAATLSIRTSEGFDVRMNDATPEALATNAVRGSLTTGGFANLFITARNLVATKLQQRNAEADRRPAIENLLQLSQQAPKAAYKWKSKDGFSANYLKQSALEYCFATITEHDNYSMELKYNAKIPATSSHGYVQTALLYTAMDGSRRVRVSTLPLMLDNRLSEIYMGINQLAYVGWLAKKLALRVLSTEALMVGCLDALGGDFDVEKPITTTSSTNHEQGAEIGMESSYTHPKGTTHHPDVHRDEVARTGHASELTVQYLTTRMGPELVKRQTLFNAQRLTLLFDGEYSYNGYLSNGRVIERAVYPLIREFRNCTYSATVGSLSVPAKLELLPLYALGLTRTALCHRHRSEGEGGMYFADERHSFAYRVLSAPAHQIALMLYPTLYDCNSYLTTFVPEVERWALAHPGTPINMPVSLPVPIRTGSRHMRNITKTVFLLASEGYTLLWVGLSLDVQLRMSIFGVKEHKDLGPVRPYGLYLERSNEQTGQMRALSRLIDVVQRLHGCLAPVLVVPEGLGGGLEALARWALVEDQTSQDRSHSEFLSAMAQAIIDNRWS</sequence>
<evidence type="ECO:0000259" key="1">
    <source>
        <dbReference type="Pfam" id="PF04810"/>
    </source>
</evidence>
<dbReference type="Pfam" id="PF08033">
    <property type="entry name" value="Sec23_BS"/>
    <property type="match status" value="1"/>
</dbReference>
<dbReference type="GO" id="GO:0030127">
    <property type="term" value="C:COPII vesicle coat"/>
    <property type="evidence" value="ECO:0007669"/>
    <property type="project" value="InterPro"/>
</dbReference>
<dbReference type="GO" id="GO:0000149">
    <property type="term" value="F:SNARE binding"/>
    <property type="evidence" value="ECO:0007669"/>
    <property type="project" value="TreeGrafter"/>
</dbReference>
<dbReference type="SUPFAM" id="SSF82919">
    <property type="entry name" value="Zn-finger domain of Sec23/24"/>
    <property type="match status" value="1"/>
</dbReference>
<dbReference type="InterPro" id="IPR012990">
    <property type="entry name" value="Beta-sandwich_Sec23_24"/>
</dbReference>
<dbReference type="Gene3D" id="3.40.20.10">
    <property type="entry name" value="Severin"/>
    <property type="match status" value="1"/>
</dbReference>
<dbReference type="SUPFAM" id="SSF53300">
    <property type="entry name" value="vWA-like"/>
    <property type="match status" value="1"/>
</dbReference>
<dbReference type="AlphaFoldDB" id="A0A4Z1SNT2"/>
<dbReference type="InterPro" id="IPR029006">
    <property type="entry name" value="ADF-H/Gelsolin-like_dom_sf"/>
</dbReference>
<comment type="caution">
    <text evidence="3">The sequence shown here is derived from an EMBL/GenBank/DDBJ whole genome shotgun (WGS) entry which is preliminary data.</text>
</comment>
<keyword evidence="4" id="KW-1185">Reference proteome</keyword>
<dbReference type="SUPFAM" id="SSF81811">
    <property type="entry name" value="Helical domain of Sec23/24"/>
    <property type="match status" value="1"/>
</dbReference>
<dbReference type="InterPro" id="IPR036180">
    <property type="entry name" value="Gelsolin-like_dom_sf"/>
</dbReference>
<dbReference type="GO" id="GO:0070971">
    <property type="term" value="C:endoplasmic reticulum exit site"/>
    <property type="evidence" value="ECO:0007669"/>
    <property type="project" value="TreeGrafter"/>
</dbReference>
<dbReference type="SUPFAM" id="SSF81995">
    <property type="entry name" value="beta-sandwich domain of Sec23/24"/>
    <property type="match status" value="1"/>
</dbReference>
<evidence type="ECO:0000313" key="3">
    <source>
        <dbReference type="EMBL" id="TNJ27462.1"/>
    </source>
</evidence>
<dbReference type="GO" id="GO:0006886">
    <property type="term" value="P:intracellular protein transport"/>
    <property type="evidence" value="ECO:0007669"/>
    <property type="project" value="InterPro"/>
</dbReference>
<dbReference type="InterPro" id="IPR036465">
    <property type="entry name" value="vWFA_dom_sf"/>
</dbReference>
<reference evidence="3 4" key="1">
    <citation type="submission" date="2019-05" db="EMBL/GenBank/DDBJ databases">
        <title>The compact genome of Giardia muris reveals important steps in the evolution of intestinal protozoan parasites.</title>
        <authorList>
            <person name="Xu F."/>
            <person name="Jimenez-Gonzalez A."/>
            <person name="Einarsson E."/>
            <person name="Astvaldsson A."/>
            <person name="Peirasmaki D."/>
            <person name="Eckmann L."/>
            <person name="Andersson J.O."/>
            <person name="Svard S.G."/>
            <person name="Jerlstrom-Hultqvist J."/>
        </authorList>
    </citation>
    <scope>NUCLEOTIDE SEQUENCE [LARGE SCALE GENOMIC DNA]</scope>
    <source>
        <strain evidence="3 4">Roberts-Thomson</strain>
    </source>
</reference>
<dbReference type="OrthoDB" id="10257180at2759"/>
<dbReference type="SUPFAM" id="SSF82754">
    <property type="entry name" value="C-terminal, gelsolin-like domain of Sec23/24"/>
    <property type="match status" value="1"/>
</dbReference>
<dbReference type="InterPro" id="IPR036174">
    <property type="entry name" value="Znf_Sec23_Sec24_sf"/>
</dbReference>
<name>A0A4Z1SNT2_GIAMU</name>
<dbReference type="InterPro" id="IPR036175">
    <property type="entry name" value="Sec23/24_helical_dom_sf"/>
</dbReference>
<dbReference type="Pfam" id="PF04810">
    <property type="entry name" value="zf-Sec23_Sec24"/>
    <property type="match status" value="1"/>
</dbReference>
<dbReference type="Proteomes" id="UP000315496">
    <property type="component" value="Chromosome 3"/>
</dbReference>
<dbReference type="EMBL" id="VDLU01000003">
    <property type="protein sequence ID" value="TNJ27462.1"/>
    <property type="molecule type" value="Genomic_DNA"/>
</dbReference>
<feature type="domain" description="Sec23/Sec24 beta-sandwich" evidence="2">
    <location>
        <begin position="614"/>
        <end position="678"/>
    </location>
</feature>
<dbReference type="PANTHER" id="PTHR13803">
    <property type="entry name" value="SEC24-RELATED PROTEIN"/>
    <property type="match status" value="1"/>
</dbReference>
<dbReference type="PANTHER" id="PTHR13803:SF4">
    <property type="entry name" value="SECRETORY 24CD, ISOFORM C"/>
    <property type="match status" value="1"/>
</dbReference>
<feature type="domain" description="Zinc finger Sec23/Sec24-type" evidence="1">
    <location>
        <begin position="102"/>
        <end position="136"/>
    </location>
</feature>
<protein>
    <submittedName>
        <fullName evidence="3">Sec24-like protein</fullName>
    </submittedName>
</protein>
<proteinExistence type="predicted"/>
<dbReference type="Gene3D" id="1.20.120.730">
    <property type="entry name" value="Sec23/Sec24 helical domain"/>
    <property type="match status" value="1"/>
</dbReference>
<accession>A0A4Z1SNT2</accession>
<dbReference type="Gene3D" id="3.40.50.410">
    <property type="entry name" value="von Willebrand factor, type A domain"/>
    <property type="match status" value="1"/>
</dbReference>
<dbReference type="GO" id="GO:0090110">
    <property type="term" value="P:COPII-coated vesicle cargo loading"/>
    <property type="evidence" value="ECO:0007669"/>
    <property type="project" value="TreeGrafter"/>
</dbReference>
<evidence type="ECO:0000313" key="4">
    <source>
        <dbReference type="Proteomes" id="UP000315496"/>
    </source>
</evidence>
<dbReference type="InterPro" id="IPR050550">
    <property type="entry name" value="SEC23_SEC24_subfamily"/>
</dbReference>